<dbReference type="KEGG" id="lzh:D1B17_11910"/>
<dbReference type="OrthoDB" id="2295458at2"/>
<accession>A0A386PUM2</accession>
<evidence type="ECO:0000313" key="2">
    <source>
        <dbReference type="Proteomes" id="UP000267208"/>
    </source>
</evidence>
<dbReference type="Proteomes" id="UP000267208">
    <property type="component" value="Chromosome"/>
</dbReference>
<gene>
    <name evidence="1" type="ORF">D1B17_11910</name>
</gene>
<dbReference type="EMBL" id="CP031933">
    <property type="protein sequence ID" value="AYE39292.1"/>
    <property type="molecule type" value="Genomic_DNA"/>
</dbReference>
<organism evidence="1 2">
    <name type="scientific">Companilactobacillus zhachilii</name>
    <dbReference type="NCBI Taxonomy" id="2304606"/>
    <lineage>
        <taxon>Bacteria</taxon>
        <taxon>Bacillati</taxon>
        <taxon>Bacillota</taxon>
        <taxon>Bacilli</taxon>
        <taxon>Lactobacillales</taxon>
        <taxon>Lactobacillaceae</taxon>
        <taxon>Companilactobacillus</taxon>
    </lineage>
</organism>
<evidence type="ECO:0000313" key="1">
    <source>
        <dbReference type="EMBL" id="AYE39292.1"/>
    </source>
</evidence>
<proteinExistence type="predicted"/>
<reference evidence="2" key="1">
    <citation type="submission" date="2018-08" db="EMBL/GenBank/DDBJ databases">
        <title>Genome of Lactobacillus sp. HBUAS52074.</title>
        <authorList>
            <person name="Guo Z."/>
            <person name="Zhang Z.D."/>
        </authorList>
    </citation>
    <scope>NUCLEOTIDE SEQUENCE [LARGE SCALE GENOMIC DNA]</scope>
    <source>
        <strain evidence="2">HBUAS52074</strain>
    </source>
</reference>
<dbReference type="AlphaFoldDB" id="A0A386PUM2"/>
<dbReference type="RefSeq" id="WP_120143792.1">
    <property type="nucleotide sequence ID" value="NZ_CP031933.2"/>
</dbReference>
<name>A0A386PUM2_9LACO</name>
<protein>
    <submittedName>
        <fullName evidence="1">Uncharacterized protein</fullName>
    </submittedName>
</protein>
<keyword evidence="2" id="KW-1185">Reference proteome</keyword>
<sequence>MDNKDDIEAFSAGIDKEHHTWLTSTLGILSYDEYMDLIWSIVDNMKEDLGRIDKSEFKLDMENITRDITKEPKNHRPKLNPDDIVTPELKMKEISTNNKLTLNINLDELKSIHMFNDHILVVTNNYFLSLIPRDTYHSMMEMLAPKQVESFMEKGHIQYILFNYQKTVASMEKLIIYAGKNNLLVDDQKDNNIEDVFNSLNLNEDTNKDNVLKFSTKTK</sequence>